<evidence type="ECO:0000313" key="2">
    <source>
        <dbReference type="Proteomes" id="UP001597299"/>
    </source>
</evidence>
<reference evidence="2" key="1">
    <citation type="journal article" date="2019" name="Int. J. Syst. Evol. Microbiol.">
        <title>The Global Catalogue of Microorganisms (GCM) 10K type strain sequencing project: providing services to taxonomists for standard genome sequencing and annotation.</title>
        <authorList>
            <consortium name="The Broad Institute Genomics Platform"/>
            <consortium name="The Broad Institute Genome Sequencing Center for Infectious Disease"/>
            <person name="Wu L."/>
            <person name="Ma J."/>
        </authorList>
    </citation>
    <scope>NUCLEOTIDE SEQUENCE [LARGE SCALE GENOMIC DNA]</scope>
    <source>
        <strain evidence="2">CCM 7435</strain>
    </source>
</reference>
<dbReference type="RefSeq" id="WP_213351276.1">
    <property type="nucleotide sequence ID" value="NZ_JAHBGB010000006.1"/>
</dbReference>
<proteinExistence type="predicted"/>
<organism evidence="1 2">
    <name type="scientific">Ancylobacter oerskovii</name>
    <dbReference type="NCBI Taxonomy" id="459519"/>
    <lineage>
        <taxon>Bacteria</taxon>
        <taxon>Pseudomonadati</taxon>
        <taxon>Pseudomonadota</taxon>
        <taxon>Alphaproteobacteria</taxon>
        <taxon>Hyphomicrobiales</taxon>
        <taxon>Xanthobacteraceae</taxon>
        <taxon>Ancylobacter</taxon>
    </lineage>
</organism>
<name>A0ABW4Z194_9HYPH</name>
<gene>
    <name evidence="1" type="ORF">ACFSNC_17875</name>
</gene>
<dbReference type="EMBL" id="JBHUHD010000001">
    <property type="protein sequence ID" value="MFD2142279.1"/>
    <property type="molecule type" value="Genomic_DNA"/>
</dbReference>
<accession>A0ABW4Z194</accession>
<dbReference type="Proteomes" id="UP001597299">
    <property type="component" value="Unassembled WGS sequence"/>
</dbReference>
<comment type="caution">
    <text evidence="1">The sequence shown here is derived from an EMBL/GenBank/DDBJ whole genome shotgun (WGS) entry which is preliminary data.</text>
</comment>
<protein>
    <submittedName>
        <fullName evidence="1">Uncharacterized protein</fullName>
    </submittedName>
</protein>
<sequence>MERRASPIRDEDILDIAMEHFWGAEGGNKEGVAAVLAFAKPIYLDQAMEYAIALVKSFDVAGWNYEAGHDAESLRRAILKALVDRTETGPEGAPSELTDHHDGDVGHEERYLCNLLRDDRLMVEDISRAMNRIRYRSILHGRTM</sequence>
<evidence type="ECO:0000313" key="1">
    <source>
        <dbReference type="EMBL" id="MFD2142279.1"/>
    </source>
</evidence>
<keyword evidence="2" id="KW-1185">Reference proteome</keyword>